<protein>
    <submittedName>
        <fullName evidence="1">Uncharacterized protein</fullName>
    </submittedName>
</protein>
<dbReference type="EMBL" id="JAWDJW010000484">
    <property type="protein sequence ID" value="KAK3080606.1"/>
    <property type="molecule type" value="Genomic_DNA"/>
</dbReference>
<keyword evidence="2" id="KW-1185">Reference proteome</keyword>
<accession>A0ACC3DVK8</accession>
<dbReference type="Proteomes" id="UP001186974">
    <property type="component" value="Unassembled WGS sequence"/>
</dbReference>
<gene>
    <name evidence="1" type="ORF">LTS18_014857</name>
</gene>
<name>A0ACC3DVK8_9PEZI</name>
<proteinExistence type="predicted"/>
<evidence type="ECO:0000313" key="1">
    <source>
        <dbReference type="EMBL" id="KAK3080606.1"/>
    </source>
</evidence>
<evidence type="ECO:0000313" key="2">
    <source>
        <dbReference type="Proteomes" id="UP001186974"/>
    </source>
</evidence>
<organism evidence="1 2">
    <name type="scientific">Coniosporium uncinatum</name>
    <dbReference type="NCBI Taxonomy" id="93489"/>
    <lineage>
        <taxon>Eukaryota</taxon>
        <taxon>Fungi</taxon>
        <taxon>Dikarya</taxon>
        <taxon>Ascomycota</taxon>
        <taxon>Pezizomycotina</taxon>
        <taxon>Dothideomycetes</taxon>
        <taxon>Dothideomycetes incertae sedis</taxon>
        <taxon>Coniosporium</taxon>
    </lineage>
</organism>
<sequence length="550" mass="63850">MLGYFLGHYPQYFALTEHQRTLILQTMMFFIWLAGGAAVFSRVESTYGGDGNEWSYVDALYFCDVTILTVGFGDLFPHDNIGRGLVFPYSVGGIISLGLMISSIHKFAGEISQDNVIKKHVERIRTRTFDRTVTNSMELERREALHELQLHSAETRKRTKSFSLRHPMSALDPIDRKETKRASRDRRRSSAASRRQIAPPPPPPRRAITIAERVTKRPRKPKLILLREEKDRFQTMRKIQQSTNKFKKWWALTLSVTAFGVLWAVGAVVFWQAEKDEQGMTYFQALYFCYVSLLTIGYGDLSPKSNAGRAFFLVWSLVAVPTMTILISDMGDTIISSFKRGTFTLADWTVLPKAGVWRIFLEKHPWLLDWVQTRAQKRERKKREREGIFVQHPDEIEVPGPNLDELGNQMDREDSNVDELDDVELARRLALAIRRTANDLKSETPKRYSYEEWVEVTRLIRFTARGREDAMKEEDEGGLIEWDWIGENSPMMANTSEPEFVLDRLCESLGRYMRRKDGGRQRGSGERVEPRREDGDRRFEEEIRRENPHR</sequence>
<comment type="caution">
    <text evidence="1">The sequence shown here is derived from an EMBL/GenBank/DDBJ whole genome shotgun (WGS) entry which is preliminary data.</text>
</comment>
<reference evidence="1" key="1">
    <citation type="submission" date="2024-09" db="EMBL/GenBank/DDBJ databases">
        <title>Black Yeasts Isolated from many extreme environments.</title>
        <authorList>
            <person name="Coleine C."/>
            <person name="Stajich J.E."/>
            <person name="Selbmann L."/>
        </authorList>
    </citation>
    <scope>NUCLEOTIDE SEQUENCE</scope>
    <source>
        <strain evidence="1">CCFEE 5737</strain>
    </source>
</reference>